<name>A0A0A9SMW8_ARUDO</name>
<accession>A0A0A9SMW8</accession>
<dbReference type="AlphaFoldDB" id="A0A0A9SMW8"/>
<evidence type="ECO:0000313" key="1">
    <source>
        <dbReference type="EMBL" id="JAD55048.1"/>
    </source>
</evidence>
<organism evidence="1">
    <name type="scientific">Arundo donax</name>
    <name type="common">Giant reed</name>
    <name type="synonym">Donax arundinaceus</name>
    <dbReference type="NCBI Taxonomy" id="35708"/>
    <lineage>
        <taxon>Eukaryota</taxon>
        <taxon>Viridiplantae</taxon>
        <taxon>Streptophyta</taxon>
        <taxon>Embryophyta</taxon>
        <taxon>Tracheophyta</taxon>
        <taxon>Spermatophyta</taxon>
        <taxon>Magnoliopsida</taxon>
        <taxon>Liliopsida</taxon>
        <taxon>Poales</taxon>
        <taxon>Poaceae</taxon>
        <taxon>PACMAD clade</taxon>
        <taxon>Arundinoideae</taxon>
        <taxon>Arundineae</taxon>
        <taxon>Arundo</taxon>
    </lineage>
</organism>
<proteinExistence type="predicted"/>
<protein>
    <submittedName>
        <fullName evidence="1">Uncharacterized protein</fullName>
    </submittedName>
</protein>
<sequence length="60" mass="6997">MHKDNSETKICDVKNLCVSQERVKIWPFPDLLKLMGFTNEAANSLRKTLHHLIRLDVLHV</sequence>
<reference evidence="1" key="1">
    <citation type="submission" date="2014-09" db="EMBL/GenBank/DDBJ databases">
        <authorList>
            <person name="Magalhaes I.L.F."/>
            <person name="Oliveira U."/>
            <person name="Santos F.R."/>
            <person name="Vidigal T.H.D.A."/>
            <person name="Brescovit A.D."/>
            <person name="Santos A.J."/>
        </authorList>
    </citation>
    <scope>NUCLEOTIDE SEQUENCE</scope>
    <source>
        <tissue evidence="1">Shoot tissue taken approximately 20 cm above the soil surface</tissue>
    </source>
</reference>
<dbReference type="EMBL" id="GBRH01242847">
    <property type="protein sequence ID" value="JAD55048.1"/>
    <property type="molecule type" value="Transcribed_RNA"/>
</dbReference>
<reference evidence="1" key="2">
    <citation type="journal article" date="2015" name="Data Brief">
        <title>Shoot transcriptome of the giant reed, Arundo donax.</title>
        <authorList>
            <person name="Barrero R.A."/>
            <person name="Guerrero F.D."/>
            <person name="Moolhuijzen P."/>
            <person name="Goolsby J.A."/>
            <person name="Tidwell J."/>
            <person name="Bellgard S.E."/>
            <person name="Bellgard M.I."/>
        </authorList>
    </citation>
    <scope>NUCLEOTIDE SEQUENCE</scope>
    <source>
        <tissue evidence="1">Shoot tissue taken approximately 20 cm above the soil surface</tissue>
    </source>
</reference>